<name>A0ABW6IMN8_STRWE</name>
<evidence type="ECO:0000256" key="2">
    <source>
        <dbReference type="ARBA" id="ARBA00023125"/>
    </source>
</evidence>
<dbReference type="Proteomes" id="UP001600424">
    <property type="component" value="Unassembled WGS sequence"/>
</dbReference>
<dbReference type="SUPFAM" id="SSF48498">
    <property type="entry name" value="Tetracyclin repressor-like, C-terminal domain"/>
    <property type="match status" value="1"/>
</dbReference>
<gene>
    <name evidence="6" type="ORF">ACFQ63_04095</name>
</gene>
<keyword evidence="2 4" id="KW-0238">DNA-binding</keyword>
<evidence type="ECO:0000256" key="3">
    <source>
        <dbReference type="ARBA" id="ARBA00023163"/>
    </source>
</evidence>
<dbReference type="InterPro" id="IPR009057">
    <property type="entry name" value="Homeodomain-like_sf"/>
</dbReference>
<evidence type="ECO:0000313" key="7">
    <source>
        <dbReference type="Proteomes" id="UP001600424"/>
    </source>
</evidence>
<dbReference type="EMBL" id="JBHTRV010000002">
    <property type="protein sequence ID" value="MFE5978876.1"/>
    <property type="molecule type" value="Genomic_DNA"/>
</dbReference>
<accession>A0ABW6IMN8</accession>
<reference evidence="6 7" key="1">
    <citation type="submission" date="2024-09" db="EMBL/GenBank/DDBJ databases">
        <title>The Natural Products Discovery Center: Release of the First 8490 Sequenced Strains for Exploring Actinobacteria Biosynthetic Diversity.</title>
        <authorList>
            <person name="Kalkreuter E."/>
            <person name="Kautsar S.A."/>
            <person name="Yang D."/>
            <person name="Bader C.D."/>
            <person name="Teijaro C.N."/>
            <person name="Fluegel L."/>
            <person name="Davis C.M."/>
            <person name="Simpson J.R."/>
            <person name="Lauterbach L."/>
            <person name="Steele A.D."/>
            <person name="Gui C."/>
            <person name="Meng S."/>
            <person name="Li G."/>
            <person name="Viehrig K."/>
            <person name="Ye F."/>
            <person name="Su P."/>
            <person name="Kiefer A.F."/>
            <person name="Nichols A."/>
            <person name="Cepeda A.J."/>
            <person name="Yan W."/>
            <person name="Fan B."/>
            <person name="Jiang Y."/>
            <person name="Adhikari A."/>
            <person name="Zheng C.-J."/>
            <person name="Schuster L."/>
            <person name="Cowan T.M."/>
            <person name="Smanski M.J."/>
            <person name="Chevrette M.G."/>
            <person name="De Carvalho L.P.S."/>
            <person name="Shen B."/>
        </authorList>
    </citation>
    <scope>NUCLEOTIDE SEQUENCE [LARGE SCALE GENOMIC DNA]</scope>
    <source>
        <strain evidence="6 7">NPDC056472</strain>
    </source>
</reference>
<keyword evidence="1" id="KW-0805">Transcription regulation</keyword>
<evidence type="ECO:0000256" key="1">
    <source>
        <dbReference type="ARBA" id="ARBA00023015"/>
    </source>
</evidence>
<organism evidence="6 7">
    <name type="scientific">Streptomyces wedmorensis</name>
    <dbReference type="NCBI Taxonomy" id="43759"/>
    <lineage>
        <taxon>Bacteria</taxon>
        <taxon>Bacillati</taxon>
        <taxon>Actinomycetota</taxon>
        <taxon>Actinomycetes</taxon>
        <taxon>Kitasatosporales</taxon>
        <taxon>Streptomycetaceae</taxon>
        <taxon>Streptomyces</taxon>
    </lineage>
</organism>
<dbReference type="PROSITE" id="PS50977">
    <property type="entry name" value="HTH_TETR_2"/>
    <property type="match status" value="1"/>
</dbReference>
<protein>
    <submittedName>
        <fullName evidence="6">TetR/AcrR family transcriptional regulator</fullName>
    </submittedName>
</protein>
<dbReference type="SUPFAM" id="SSF46689">
    <property type="entry name" value="Homeodomain-like"/>
    <property type="match status" value="1"/>
</dbReference>
<evidence type="ECO:0000259" key="5">
    <source>
        <dbReference type="PROSITE" id="PS50977"/>
    </source>
</evidence>
<feature type="DNA-binding region" description="H-T-H motif" evidence="4">
    <location>
        <begin position="32"/>
        <end position="51"/>
    </location>
</feature>
<proteinExistence type="predicted"/>
<feature type="domain" description="HTH tetR-type" evidence="5">
    <location>
        <begin position="9"/>
        <end position="69"/>
    </location>
</feature>
<dbReference type="RefSeq" id="WP_386252878.1">
    <property type="nucleotide sequence ID" value="NZ_JBHTRV010000002.1"/>
</dbReference>
<dbReference type="Pfam" id="PF00440">
    <property type="entry name" value="TetR_N"/>
    <property type="match status" value="1"/>
</dbReference>
<evidence type="ECO:0000313" key="6">
    <source>
        <dbReference type="EMBL" id="MFE5978876.1"/>
    </source>
</evidence>
<dbReference type="InterPro" id="IPR001647">
    <property type="entry name" value="HTH_TetR"/>
</dbReference>
<comment type="caution">
    <text evidence="6">The sequence shown here is derived from an EMBL/GenBank/DDBJ whole genome shotgun (WGS) entry which is preliminary data.</text>
</comment>
<dbReference type="InterPro" id="IPR025996">
    <property type="entry name" value="MT1864/Rv1816-like_C"/>
</dbReference>
<evidence type="ECO:0000256" key="4">
    <source>
        <dbReference type="PROSITE-ProRule" id="PRU00335"/>
    </source>
</evidence>
<sequence>MEKQRYHHGNLRQALVEAGLSLARTGGPKAVVLRAASREAGVSHNAAYRHFEDREALLAAVSQRCMEKLGMLMDLRLSSVTENAEPARSWRRLDALGRAYVDFARTEPGWFQTAFSATGPHAPPLPEASEAAPHPFLLLTQCLDDLTEAGAVPADRRHGSEYAAWSAVHGLSHLLIDGPLRELPEQEVQLALKVTLSVISRGL</sequence>
<dbReference type="Pfam" id="PF13305">
    <property type="entry name" value="TetR_C_33"/>
    <property type="match status" value="1"/>
</dbReference>
<keyword evidence="7" id="KW-1185">Reference proteome</keyword>
<dbReference type="Gene3D" id="1.10.357.10">
    <property type="entry name" value="Tetracycline Repressor, domain 2"/>
    <property type="match status" value="1"/>
</dbReference>
<keyword evidence="3" id="KW-0804">Transcription</keyword>
<dbReference type="InterPro" id="IPR036271">
    <property type="entry name" value="Tet_transcr_reg_TetR-rel_C_sf"/>
</dbReference>